<sequence>MPIFILAIAIALAVLAVGALAQPASTISAAPAGDPAVVALRVIRENFSSDVCPRMNRANRAPDGSIRGTCSNGETFRIFTLSDRAVAMRCSAAAALGIEGC</sequence>
<organism evidence="2 3">
    <name type="scientific">Neoroseomonas marina</name>
    <dbReference type="NCBI Taxonomy" id="1232220"/>
    <lineage>
        <taxon>Bacteria</taxon>
        <taxon>Pseudomonadati</taxon>
        <taxon>Pseudomonadota</taxon>
        <taxon>Alphaproteobacteria</taxon>
        <taxon>Acetobacterales</taxon>
        <taxon>Acetobacteraceae</taxon>
        <taxon>Neoroseomonas</taxon>
    </lineage>
</organism>
<keyword evidence="3" id="KW-1185">Reference proteome</keyword>
<dbReference type="AlphaFoldDB" id="A0A848ELN4"/>
<evidence type="ECO:0000256" key="1">
    <source>
        <dbReference type="SAM" id="SignalP"/>
    </source>
</evidence>
<feature type="signal peptide" evidence="1">
    <location>
        <begin position="1"/>
        <end position="21"/>
    </location>
</feature>
<proteinExistence type="predicted"/>
<name>A0A848ELN4_9PROT</name>
<gene>
    <name evidence="2" type="ORF">GWK16_24635</name>
</gene>
<comment type="caution">
    <text evidence="2">The sequence shown here is derived from an EMBL/GenBank/DDBJ whole genome shotgun (WGS) entry which is preliminary data.</text>
</comment>
<protein>
    <submittedName>
        <fullName evidence="2">Uncharacterized protein</fullName>
    </submittedName>
</protein>
<dbReference type="EMBL" id="JABBKX010000017">
    <property type="protein sequence ID" value="NMJ44455.1"/>
    <property type="molecule type" value="Genomic_DNA"/>
</dbReference>
<dbReference type="Proteomes" id="UP000548582">
    <property type="component" value="Unassembled WGS sequence"/>
</dbReference>
<reference evidence="2 3" key="1">
    <citation type="submission" date="2020-03" db="EMBL/GenBank/DDBJ databases">
        <authorList>
            <person name="Sun Q."/>
        </authorList>
    </citation>
    <scope>NUCLEOTIDE SEQUENCE [LARGE SCALE GENOMIC DNA]</scope>
    <source>
        <strain evidence="2 3">JC162</strain>
    </source>
</reference>
<dbReference type="RefSeq" id="WP_170056633.1">
    <property type="nucleotide sequence ID" value="NZ_JABBKX010000017.1"/>
</dbReference>
<feature type="chain" id="PRO_5032579375" evidence="1">
    <location>
        <begin position="22"/>
        <end position="101"/>
    </location>
</feature>
<evidence type="ECO:0000313" key="3">
    <source>
        <dbReference type="Proteomes" id="UP000548582"/>
    </source>
</evidence>
<keyword evidence="1" id="KW-0732">Signal</keyword>
<evidence type="ECO:0000313" key="2">
    <source>
        <dbReference type="EMBL" id="NMJ44455.1"/>
    </source>
</evidence>
<accession>A0A848ELN4</accession>